<name>A0AB74U9J7_9GAMM</name>
<dbReference type="EMBL" id="CP159578">
    <property type="protein sequence ID" value="XCJ78435.1"/>
    <property type="molecule type" value="Genomic_DNA"/>
</dbReference>
<dbReference type="RefSeq" id="WP_353979436.1">
    <property type="nucleotide sequence ID" value="NZ_CP159578.1"/>
</dbReference>
<evidence type="ECO:0000259" key="1">
    <source>
        <dbReference type="Pfam" id="PF11160"/>
    </source>
</evidence>
<dbReference type="AlphaFoldDB" id="A0AB74U9J7"/>
<reference evidence="2" key="1">
    <citation type="submission" date="2024-06" db="EMBL/GenBank/DDBJ databases">
        <title>Complete genome of Salinicola endophyticus HNIBRBA4755.</title>
        <authorList>
            <person name="Shin S.Y."/>
            <person name="Kang H."/>
            <person name="Song J."/>
        </authorList>
    </citation>
    <scope>NUCLEOTIDE SEQUENCE</scope>
    <source>
        <strain evidence="2">HNIBRBA4755</strain>
    </source>
</reference>
<feature type="domain" description="Hypervirulence associated protein TUDOR" evidence="1">
    <location>
        <begin position="12"/>
        <end position="70"/>
    </location>
</feature>
<sequence length="73" mass="8526">MSTSTFKQREWVKWKWGPNWAEGQVTKRFHEPVTRKLQGSEITRKGSKANPAYLIKQEDGSRVLKLHSELEKA</sequence>
<accession>A0AB74U9J7</accession>
<evidence type="ECO:0000313" key="2">
    <source>
        <dbReference type="EMBL" id="XCJ78435.1"/>
    </source>
</evidence>
<dbReference type="InterPro" id="IPR021331">
    <property type="entry name" value="Hva1_TUDOR"/>
</dbReference>
<gene>
    <name evidence="2" type="ORF">ABV408_13450</name>
</gene>
<protein>
    <submittedName>
        <fullName evidence="2">DUF2945 domain-containing protein</fullName>
    </submittedName>
</protein>
<proteinExistence type="predicted"/>
<dbReference type="Pfam" id="PF11160">
    <property type="entry name" value="Hva1_TUDOR"/>
    <property type="match status" value="1"/>
</dbReference>
<organism evidence="2">
    <name type="scientific">Salinicola endophyticus</name>
    <dbReference type="NCBI Taxonomy" id="1949083"/>
    <lineage>
        <taxon>Bacteria</taxon>
        <taxon>Pseudomonadati</taxon>
        <taxon>Pseudomonadota</taxon>
        <taxon>Gammaproteobacteria</taxon>
        <taxon>Oceanospirillales</taxon>
        <taxon>Halomonadaceae</taxon>
        <taxon>Salinicola</taxon>
    </lineage>
</organism>